<organism evidence="2 3">
    <name type="scientific">Mucilaginibacter ginkgonis</name>
    <dbReference type="NCBI Taxonomy" id="2682091"/>
    <lineage>
        <taxon>Bacteria</taxon>
        <taxon>Pseudomonadati</taxon>
        <taxon>Bacteroidota</taxon>
        <taxon>Sphingobacteriia</taxon>
        <taxon>Sphingobacteriales</taxon>
        <taxon>Sphingobacteriaceae</taxon>
        <taxon>Mucilaginibacter</taxon>
    </lineage>
</organism>
<protein>
    <submittedName>
        <fullName evidence="2">Uncharacterized protein</fullName>
    </submittedName>
</protein>
<evidence type="ECO:0000256" key="1">
    <source>
        <dbReference type="SAM" id="MobiDB-lite"/>
    </source>
</evidence>
<dbReference type="KEGG" id="mgik:GO620_015815"/>
<keyword evidence="3" id="KW-1185">Reference proteome</keyword>
<sequence>MKLPQITAKPGFELVFALSIAAIFVIPSVVMAQSQKNTEIVITNGDTVINGKNIKTLSPAERASAMTDMNKLKGDGQRRRVIIERRMDGVPGQPPMIAGDGMAHQYGDYVGGAAVQRPMHLRPLKDSVKTMTFSFRTDGDNMMPPPPAGDRPMRLRFDRNDGPVRNRDWRMSRRNSQRFSYSNTDANGVSTNINYSVTEPMTDEASDDKKVLAISDIKLVPDFSTGKTTLSFNLPAKAATTIEFINSDDKIVWSDRVNTQSFSRSFPLPLNGMYKLVVKQGSKSVTKNIMKEE</sequence>
<evidence type="ECO:0000313" key="3">
    <source>
        <dbReference type="Proteomes" id="UP000429232"/>
    </source>
</evidence>
<dbReference type="AlphaFoldDB" id="A0A6I4I0C4"/>
<feature type="region of interest" description="Disordered" evidence="1">
    <location>
        <begin position="135"/>
        <end position="167"/>
    </location>
</feature>
<dbReference type="RefSeq" id="WP_157524728.1">
    <property type="nucleotide sequence ID" value="NZ_CP066775.1"/>
</dbReference>
<evidence type="ECO:0000313" key="2">
    <source>
        <dbReference type="EMBL" id="QQL49618.1"/>
    </source>
</evidence>
<dbReference type="Proteomes" id="UP000429232">
    <property type="component" value="Chromosome"/>
</dbReference>
<proteinExistence type="predicted"/>
<feature type="compositionally biased region" description="Basic and acidic residues" evidence="1">
    <location>
        <begin position="151"/>
        <end position="167"/>
    </location>
</feature>
<dbReference type="EMBL" id="CP066775">
    <property type="protein sequence ID" value="QQL49618.1"/>
    <property type="molecule type" value="Genomic_DNA"/>
</dbReference>
<name>A0A6I4I0C4_9SPHI</name>
<gene>
    <name evidence="2" type="ORF">GO620_015815</name>
</gene>
<reference evidence="2 3" key="1">
    <citation type="submission" date="2020-12" db="EMBL/GenBank/DDBJ databases">
        <title>HMF7856_wgs.fasta genome submission.</title>
        <authorList>
            <person name="Kang H."/>
            <person name="Kim H."/>
            <person name="Joh K."/>
        </authorList>
    </citation>
    <scope>NUCLEOTIDE SEQUENCE [LARGE SCALE GENOMIC DNA]</scope>
    <source>
        <strain evidence="2 3">HMF7856</strain>
    </source>
</reference>
<accession>A0A6I4I0C4</accession>